<dbReference type="AlphaFoldDB" id="A0A1W0WYI5"/>
<dbReference type="GO" id="GO:1902495">
    <property type="term" value="C:transmembrane transporter complex"/>
    <property type="evidence" value="ECO:0007669"/>
    <property type="project" value="TreeGrafter"/>
</dbReference>
<evidence type="ECO:0000256" key="3">
    <source>
        <dbReference type="ARBA" id="ARBA00023043"/>
    </source>
</evidence>
<proteinExistence type="predicted"/>
<dbReference type="InterPro" id="IPR052076">
    <property type="entry name" value="TRP_cation_channel"/>
</dbReference>
<feature type="transmembrane region" description="Helical" evidence="8">
    <location>
        <begin position="165"/>
        <end position="189"/>
    </location>
</feature>
<dbReference type="Proteomes" id="UP000192578">
    <property type="component" value="Unassembled WGS sequence"/>
</dbReference>
<evidence type="ECO:0000256" key="5">
    <source>
        <dbReference type="ARBA" id="ARBA00023180"/>
    </source>
</evidence>
<feature type="transmembrane region" description="Helical" evidence="8">
    <location>
        <begin position="240"/>
        <end position="261"/>
    </location>
</feature>
<feature type="transmembrane region" description="Helical" evidence="8">
    <location>
        <begin position="62"/>
        <end position="87"/>
    </location>
</feature>
<feature type="transmembrane region" description="Helical" evidence="8">
    <location>
        <begin position="201"/>
        <end position="220"/>
    </location>
</feature>
<dbReference type="EMBL" id="MTYJ01000032">
    <property type="protein sequence ID" value="OQV20270.1"/>
    <property type="molecule type" value="Genomic_DNA"/>
</dbReference>
<keyword evidence="8" id="KW-1133">Transmembrane helix</keyword>
<keyword evidence="8" id="KW-0812">Transmembrane</keyword>
<evidence type="ECO:0000313" key="10">
    <source>
        <dbReference type="Proteomes" id="UP000192578"/>
    </source>
</evidence>
<keyword evidence="10" id="KW-1185">Reference proteome</keyword>
<keyword evidence="5" id="KW-0325">Glycoprotein</keyword>
<keyword evidence="9" id="KW-0675">Receptor</keyword>
<evidence type="ECO:0000313" key="9">
    <source>
        <dbReference type="EMBL" id="OQV20270.1"/>
    </source>
</evidence>
<evidence type="ECO:0000256" key="1">
    <source>
        <dbReference type="ARBA" id="ARBA00022448"/>
    </source>
</evidence>
<feature type="region of interest" description="Disordered" evidence="7">
    <location>
        <begin position="498"/>
        <end position="517"/>
    </location>
</feature>
<evidence type="ECO:0000256" key="4">
    <source>
        <dbReference type="ARBA" id="ARBA00023065"/>
    </source>
</evidence>
<evidence type="ECO:0000256" key="6">
    <source>
        <dbReference type="ARBA" id="ARBA00023303"/>
    </source>
</evidence>
<protein>
    <submittedName>
        <fullName evidence="9">Transient receptor potential cation channel subfamily A member 1</fullName>
    </submittedName>
</protein>
<sequence length="517" mass="59847">MLINYDYKILQPDLNSDIGLKGRNQRKPLEALNQMVNWKRVDLLCHPVCTTYLEAKWWTYGLLFHVITLTLYVTFLTLLTFLILTGIDFDLRPNLRQLSIDRIKKYKPELLAGNATRVGPVDLSMPAGDVNMNVGDKTLLAFVISFAMLHLLKKVFQLRREGLSYFIRLITLFELTLYLSTMTFSIGFFDTANYYMTWQSQWLLGAVSILFAWVNMFFYLRRYGELGMHVMILLRTMKILTEAMVVLFVVVVAFSITFYAINPAKILPADPFFYTKSHDGDGMMDIYWTSYSSLQVAILRVSDQMIGDADVIVNFIDPILNGQMAFPVLTYIFAMISIVVITILLQSLVIGLTVGEIRDLRENVTLQRKIMQVDLHTEIEEKFTNVIMASWDIKPERRVYPNRMRSRFLKSILEYFAATEQKENDDTLVLRRSSSHPSISNEVMNDAKIVDELSAKVDQQHELLRTIIQSMKIQMEADILDDEDVEARRKKLSRFVDRSRPHSRFADSRSHGILDEE</sequence>
<keyword evidence="8" id="KW-0472">Membrane</keyword>
<dbReference type="PANTHER" id="PTHR47143:SF1">
    <property type="entry name" value="ION_TRANS DOMAIN-CONTAINING PROTEIN"/>
    <property type="match status" value="1"/>
</dbReference>
<keyword evidence="6" id="KW-0407">Ion channel</keyword>
<feature type="transmembrane region" description="Helical" evidence="8">
    <location>
        <begin position="134"/>
        <end position="153"/>
    </location>
</feature>
<feature type="transmembrane region" description="Helical" evidence="8">
    <location>
        <begin position="328"/>
        <end position="352"/>
    </location>
</feature>
<accession>A0A1W0WYI5</accession>
<keyword evidence="1" id="KW-0813">Transport</keyword>
<name>A0A1W0WYI5_HYPEX</name>
<evidence type="ECO:0000256" key="2">
    <source>
        <dbReference type="ARBA" id="ARBA00022737"/>
    </source>
</evidence>
<reference evidence="10" key="1">
    <citation type="submission" date="2017-01" db="EMBL/GenBank/DDBJ databases">
        <title>Comparative genomics of anhydrobiosis in the tardigrade Hypsibius dujardini.</title>
        <authorList>
            <person name="Yoshida Y."/>
            <person name="Koutsovoulos G."/>
            <person name="Laetsch D."/>
            <person name="Stevens L."/>
            <person name="Kumar S."/>
            <person name="Horikawa D."/>
            <person name="Ishino K."/>
            <person name="Komine S."/>
            <person name="Tomita M."/>
            <person name="Blaxter M."/>
            <person name="Arakawa K."/>
        </authorList>
    </citation>
    <scope>NUCLEOTIDE SEQUENCE [LARGE SCALE GENOMIC DNA]</scope>
    <source>
        <strain evidence="10">Z151</strain>
    </source>
</reference>
<keyword evidence="4" id="KW-0406">Ion transport</keyword>
<evidence type="ECO:0000256" key="7">
    <source>
        <dbReference type="SAM" id="MobiDB-lite"/>
    </source>
</evidence>
<dbReference type="GO" id="GO:0034220">
    <property type="term" value="P:monoatomic ion transmembrane transport"/>
    <property type="evidence" value="ECO:0007669"/>
    <property type="project" value="UniProtKB-KW"/>
</dbReference>
<dbReference type="PANTHER" id="PTHR47143">
    <property type="entry name" value="TRANSIENT RECEPTOR POTENTIAL CATION CHANNEL PROTEIN PAINLESS"/>
    <property type="match status" value="1"/>
</dbReference>
<comment type="caution">
    <text evidence="9">The sequence shown here is derived from an EMBL/GenBank/DDBJ whole genome shotgun (WGS) entry which is preliminary data.</text>
</comment>
<evidence type="ECO:0000256" key="8">
    <source>
        <dbReference type="SAM" id="Phobius"/>
    </source>
</evidence>
<dbReference type="OrthoDB" id="1661883at2759"/>
<keyword evidence="3" id="KW-0040">ANK repeat</keyword>
<keyword evidence="2" id="KW-0677">Repeat</keyword>
<organism evidence="9 10">
    <name type="scientific">Hypsibius exemplaris</name>
    <name type="common">Freshwater tardigrade</name>
    <dbReference type="NCBI Taxonomy" id="2072580"/>
    <lineage>
        <taxon>Eukaryota</taxon>
        <taxon>Metazoa</taxon>
        <taxon>Ecdysozoa</taxon>
        <taxon>Tardigrada</taxon>
        <taxon>Eutardigrada</taxon>
        <taxon>Parachela</taxon>
        <taxon>Hypsibioidea</taxon>
        <taxon>Hypsibiidae</taxon>
        <taxon>Hypsibius</taxon>
    </lineage>
</organism>
<gene>
    <name evidence="9" type="ORF">BV898_05821</name>
</gene>
<dbReference type="GO" id="GO:0022857">
    <property type="term" value="F:transmembrane transporter activity"/>
    <property type="evidence" value="ECO:0007669"/>
    <property type="project" value="TreeGrafter"/>
</dbReference>